<dbReference type="InterPro" id="IPR033175">
    <property type="entry name" value="PSD-A"/>
</dbReference>
<keyword evidence="1" id="KW-1003">Cell membrane</keyword>
<evidence type="ECO:0000313" key="13">
    <source>
        <dbReference type="Proteomes" id="UP000824161"/>
    </source>
</evidence>
<dbReference type="AlphaFoldDB" id="A0A9D1H8C0"/>
<organism evidence="12 13">
    <name type="scientific">Candidatus Merdimorpha stercoravium</name>
    <dbReference type="NCBI Taxonomy" id="2840863"/>
    <lineage>
        <taxon>Bacteria</taxon>
        <taxon>Pseudomonadati</taxon>
        <taxon>Bacteroidota</taxon>
        <taxon>Flavobacteriia</taxon>
        <taxon>Flavobacteriales</taxon>
        <taxon>Candidatus Merdimorpha</taxon>
    </lineage>
</organism>
<dbReference type="EC" id="4.1.1.65" evidence="12"/>
<dbReference type="Proteomes" id="UP000824161">
    <property type="component" value="Unassembled WGS sequence"/>
</dbReference>
<dbReference type="EMBL" id="DVLY01000014">
    <property type="protein sequence ID" value="HIT97331.1"/>
    <property type="molecule type" value="Genomic_DNA"/>
</dbReference>
<keyword evidence="10" id="KW-0670">Pyruvate</keyword>
<evidence type="ECO:0000256" key="7">
    <source>
        <dbReference type="ARBA" id="ARBA00023209"/>
    </source>
</evidence>
<reference evidence="12" key="1">
    <citation type="submission" date="2020-10" db="EMBL/GenBank/DDBJ databases">
        <authorList>
            <person name="Gilroy R."/>
        </authorList>
    </citation>
    <scope>NUCLEOTIDE SEQUENCE</scope>
    <source>
        <strain evidence="12">1383</strain>
    </source>
</reference>
<keyword evidence="7" id="KW-0594">Phospholipid biosynthesis</keyword>
<dbReference type="GO" id="GO:0004609">
    <property type="term" value="F:phosphatidylserine decarboxylase activity"/>
    <property type="evidence" value="ECO:0007669"/>
    <property type="project" value="UniProtKB-EC"/>
</dbReference>
<dbReference type="InterPro" id="IPR003817">
    <property type="entry name" value="PS_Dcarbxylase"/>
</dbReference>
<keyword evidence="5 11" id="KW-0472">Membrane</keyword>
<keyword evidence="6" id="KW-0865">Zymogen</keyword>
<keyword evidence="9" id="KW-1208">Phospholipid metabolism</keyword>
<protein>
    <submittedName>
        <fullName evidence="12">Phosphatidylserine decarboxylase family protein</fullName>
        <ecNumber evidence="12">4.1.1.65</ecNumber>
    </submittedName>
</protein>
<dbReference type="PANTHER" id="PTHR35809:SF1">
    <property type="entry name" value="ARCHAETIDYLSERINE DECARBOXYLASE PROENZYME-RELATED"/>
    <property type="match status" value="1"/>
</dbReference>
<name>A0A9D1H8C0_9FLAO</name>
<proteinExistence type="predicted"/>
<evidence type="ECO:0000256" key="2">
    <source>
        <dbReference type="ARBA" id="ARBA00022516"/>
    </source>
</evidence>
<comment type="caution">
    <text evidence="12">The sequence shown here is derived from an EMBL/GenBank/DDBJ whole genome shotgun (WGS) entry which is preliminary data.</text>
</comment>
<evidence type="ECO:0000256" key="4">
    <source>
        <dbReference type="ARBA" id="ARBA00023098"/>
    </source>
</evidence>
<keyword evidence="11" id="KW-0812">Transmembrane</keyword>
<evidence type="ECO:0000256" key="1">
    <source>
        <dbReference type="ARBA" id="ARBA00022475"/>
    </source>
</evidence>
<accession>A0A9D1H8C0</accession>
<keyword evidence="2" id="KW-0444">Lipid biosynthesis</keyword>
<feature type="transmembrane region" description="Helical" evidence="11">
    <location>
        <begin position="37"/>
        <end position="55"/>
    </location>
</feature>
<dbReference type="PANTHER" id="PTHR35809">
    <property type="entry name" value="ARCHAETIDYLSERINE DECARBOXYLASE PROENZYME-RELATED"/>
    <property type="match status" value="1"/>
</dbReference>
<gene>
    <name evidence="12" type="ORF">IAC44_00675</name>
</gene>
<dbReference type="NCBIfam" id="NF003678">
    <property type="entry name" value="PRK05305.1-2"/>
    <property type="match status" value="1"/>
</dbReference>
<keyword evidence="3" id="KW-0210">Decarboxylase</keyword>
<reference evidence="12" key="2">
    <citation type="journal article" date="2021" name="PeerJ">
        <title>Extensive microbial diversity within the chicken gut microbiome revealed by metagenomics and culture.</title>
        <authorList>
            <person name="Gilroy R."/>
            <person name="Ravi A."/>
            <person name="Getino M."/>
            <person name="Pursley I."/>
            <person name="Horton D.L."/>
            <person name="Alikhan N.F."/>
            <person name="Baker D."/>
            <person name="Gharbi K."/>
            <person name="Hall N."/>
            <person name="Watson M."/>
            <person name="Adriaenssens E.M."/>
            <person name="Foster-Nyarko E."/>
            <person name="Jarju S."/>
            <person name="Secka A."/>
            <person name="Antonio M."/>
            <person name="Oren A."/>
            <person name="Chaudhuri R.R."/>
            <person name="La Ragione R."/>
            <person name="Hildebrand F."/>
            <person name="Pallen M.J."/>
        </authorList>
    </citation>
    <scope>NUCLEOTIDE SEQUENCE</scope>
    <source>
        <strain evidence="12">1383</strain>
    </source>
</reference>
<feature type="transmembrane region" description="Helical" evidence="11">
    <location>
        <begin position="12"/>
        <end position="31"/>
    </location>
</feature>
<evidence type="ECO:0000313" key="12">
    <source>
        <dbReference type="EMBL" id="HIT97331.1"/>
    </source>
</evidence>
<keyword evidence="4" id="KW-0443">Lipid metabolism</keyword>
<evidence type="ECO:0000256" key="10">
    <source>
        <dbReference type="ARBA" id="ARBA00023317"/>
    </source>
</evidence>
<keyword evidence="8 12" id="KW-0456">Lyase</keyword>
<evidence type="ECO:0000256" key="8">
    <source>
        <dbReference type="ARBA" id="ARBA00023239"/>
    </source>
</evidence>
<evidence type="ECO:0000256" key="3">
    <source>
        <dbReference type="ARBA" id="ARBA00022793"/>
    </source>
</evidence>
<evidence type="ECO:0000256" key="11">
    <source>
        <dbReference type="SAM" id="Phobius"/>
    </source>
</evidence>
<evidence type="ECO:0000256" key="9">
    <source>
        <dbReference type="ARBA" id="ARBA00023264"/>
    </source>
</evidence>
<sequence length="230" mass="25679">MRLKIHKEGKKILLTLFAVMVLINVIAFQYVDSQVVFGLLLGVTSVAYVLISTFFRNPRRYAVQPKDTQVFSGVDGKVVVIEAVTEPEYFHAPMRQISVFMSPANVHVTRYPVSGVVEYSQYHPGKKRVAWSPKSSLENERTTVVIRNATLGRILYRQVAGAMARRIVNYATVGQHVGRGADSGFIKFGSRLDVFVPLDFKVCVSLGEKVRGGETVLAEIVEKEEGKEEE</sequence>
<evidence type="ECO:0000256" key="6">
    <source>
        <dbReference type="ARBA" id="ARBA00023145"/>
    </source>
</evidence>
<evidence type="ECO:0000256" key="5">
    <source>
        <dbReference type="ARBA" id="ARBA00023136"/>
    </source>
</evidence>
<keyword evidence="11" id="KW-1133">Transmembrane helix</keyword>
<dbReference type="Pfam" id="PF02666">
    <property type="entry name" value="PS_Dcarbxylase"/>
    <property type="match status" value="1"/>
</dbReference>
<dbReference type="GO" id="GO:0008654">
    <property type="term" value="P:phospholipid biosynthetic process"/>
    <property type="evidence" value="ECO:0007669"/>
    <property type="project" value="UniProtKB-KW"/>
</dbReference>